<dbReference type="SUPFAM" id="SSF143430">
    <property type="entry name" value="TTP0101/SSO1404-like"/>
    <property type="match status" value="1"/>
</dbReference>
<dbReference type="Gene3D" id="3.30.70.2650">
    <property type="match status" value="1"/>
</dbReference>
<evidence type="ECO:0000259" key="1">
    <source>
        <dbReference type="Pfam" id="PF20803"/>
    </source>
</evidence>
<dbReference type="Pfam" id="PF20803">
    <property type="entry name" value="PaaX_M"/>
    <property type="match status" value="1"/>
</dbReference>
<sequence>MDKPFSRILLTTLVVGGVVLVAATNPYFGLRAVGAIQKELKRRKWKQFRSSLYHLRRKGFINIEPSSDGMYIITTTKAGRKYTRKYNLDNLSVETPKQWDKNWRLVIFDIPAKKYKARAALLGKLKELGFVMFQRSVWAYPFECKNEIAVVGKAFEVERYIHQITCHEISGEEQLRYDFEKRNGIILV</sequence>
<feature type="domain" description="Transcriptional repressor PaaX-like central Cas2-like" evidence="1">
    <location>
        <begin position="97"/>
        <end position="173"/>
    </location>
</feature>
<reference evidence="2 3" key="1">
    <citation type="journal article" date="2016" name="Nat. Commun.">
        <title>Thousands of microbial genomes shed light on interconnected biogeochemical processes in an aquifer system.</title>
        <authorList>
            <person name="Anantharaman K."/>
            <person name="Brown C.T."/>
            <person name="Hug L.A."/>
            <person name="Sharon I."/>
            <person name="Castelle C.J."/>
            <person name="Probst A.J."/>
            <person name="Thomas B.C."/>
            <person name="Singh A."/>
            <person name="Wilkins M.J."/>
            <person name="Karaoz U."/>
            <person name="Brodie E.L."/>
            <person name="Williams K.H."/>
            <person name="Hubbard S.S."/>
            <person name="Banfield J.F."/>
        </authorList>
    </citation>
    <scope>NUCLEOTIDE SEQUENCE [LARGE SCALE GENOMIC DNA]</scope>
</reference>
<organism evidence="2 3">
    <name type="scientific">Candidatus Yanofskybacteria bacterium RIFCSPHIGHO2_02_FULL_38_22b</name>
    <dbReference type="NCBI Taxonomy" id="1802673"/>
    <lineage>
        <taxon>Bacteria</taxon>
        <taxon>Candidatus Yanofskyibacteriota</taxon>
    </lineage>
</organism>
<protein>
    <recommendedName>
        <fullName evidence="1">Transcriptional repressor PaaX-like central Cas2-like domain-containing protein</fullName>
    </recommendedName>
</protein>
<evidence type="ECO:0000313" key="3">
    <source>
        <dbReference type="Proteomes" id="UP000176834"/>
    </source>
</evidence>
<comment type="caution">
    <text evidence="2">The sequence shown here is derived from an EMBL/GenBank/DDBJ whole genome shotgun (WGS) entry which is preliminary data.</text>
</comment>
<dbReference type="InterPro" id="IPR048846">
    <property type="entry name" value="PaaX-like_central"/>
</dbReference>
<dbReference type="Proteomes" id="UP000176834">
    <property type="component" value="Unassembled WGS sequence"/>
</dbReference>
<accession>A0A1F8F503</accession>
<gene>
    <name evidence="2" type="ORF">A3B86_02490</name>
</gene>
<evidence type="ECO:0000313" key="2">
    <source>
        <dbReference type="EMBL" id="OGN07680.1"/>
    </source>
</evidence>
<proteinExistence type="predicted"/>
<name>A0A1F8F503_9BACT</name>
<dbReference type="AlphaFoldDB" id="A0A1F8F503"/>
<dbReference type="EMBL" id="MGJN01000003">
    <property type="protein sequence ID" value="OGN07680.1"/>
    <property type="molecule type" value="Genomic_DNA"/>
</dbReference>